<feature type="region of interest" description="Disordered" evidence="3">
    <location>
        <begin position="360"/>
        <end position="393"/>
    </location>
</feature>
<feature type="domain" description="VHS" evidence="4">
    <location>
        <begin position="53"/>
        <end position="167"/>
    </location>
</feature>
<dbReference type="Gene3D" id="1.20.58.160">
    <property type="match status" value="1"/>
</dbReference>
<dbReference type="SUPFAM" id="SSF48464">
    <property type="entry name" value="ENTH/VHS domain"/>
    <property type="match status" value="1"/>
</dbReference>
<dbReference type="GO" id="GO:0005768">
    <property type="term" value="C:endosome"/>
    <property type="evidence" value="ECO:0007669"/>
    <property type="project" value="TreeGrafter"/>
</dbReference>
<dbReference type="SUPFAM" id="SSF89009">
    <property type="entry name" value="GAT-like domain"/>
    <property type="match status" value="1"/>
</dbReference>
<dbReference type="CDD" id="cd03561">
    <property type="entry name" value="VHS"/>
    <property type="match status" value="1"/>
</dbReference>
<dbReference type="Pfam" id="PF00790">
    <property type="entry name" value="VHS"/>
    <property type="match status" value="1"/>
</dbReference>
<dbReference type="GO" id="GO:0007165">
    <property type="term" value="P:signal transduction"/>
    <property type="evidence" value="ECO:0007669"/>
    <property type="project" value="TreeGrafter"/>
</dbReference>
<accession>A0A0L0H974</accession>
<dbReference type="STRING" id="645134.A0A0L0H974"/>
<dbReference type="GO" id="GO:0030276">
    <property type="term" value="F:clathrin binding"/>
    <property type="evidence" value="ECO:0007669"/>
    <property type="project" value="TreeGrafter"/>
</dbReference>
<gene>
    <name evidence="6" type="ORF">SPPG_07409</name>
</gene>
<evidence type="ECO:0000313" key="6">
    <source>
        <dbReference type="EMBL" id="KNC97494.1"/>
    </source>
</evidence>
<dbReference type="Gene3D" id="1.25.40.90">
    <property type="match status" value="1"/>
</dbReference>
<dbReference type="GO" id="GO:0007034">
    <property type="term" value="P:vacuolar transport"/>
    <property type="evidence" value="ECO:0007669"/>
    <property type="project" value="UniProtKB-ARBA"/>
</dbReference>
<feature type="domain" description="GAT" evidence="5">
    <location>
        <begin position="231"/>
        <end position="318"/>
    </location>
</feature>
<dbReference type="InterPro" id="IPR004152">
    <property type="entry name" value="GAT_dom"/>
</dbReference>
<dbReference type="PANTHER" id="PTHR13856">
    <property type="entry name" value="VHS DOMAIN CONTAINING PROTEIN FAMILY"/>
    <property type="match status" value="1"/>
</dbReference>
<dbReference type="GO" id="GO:0016192">
    <property type="term" value="P:vesicle-mediated transport"/>
    <property type="evidence" value="ECO:0007669"/>
    <property type="project" value="UniProtKB-ARBA"/>
</dbReference>
<dbReference type="GO" id="GO:0043130">
    <property type="term" value="F:ubiquitin binding"/>
    <property type="evidence" value="ECO:0007669"/>
    <property type="project" value="InterPro"/>
</dbReference>
<keyword evidence="2" id="KW-0653">Protein transport</keyword>
<dbReference type="PANTHER" id="PTHR13856:SF137">
    <property type="entry name" value="GH05942P"/>
    <property type="match status" value="1"/>
</dbReference>
<dbReference type="eggNOG" id="KOG1087">
    <property type="taxonomic scope" value="Eukaryota"/>
</dbReference>
<dbReference type="PROSITE" id="PS50179">
    <property type="entry name" value="VHS"/>
    <property type="match status" value="1"/>
</dbReference>
<dbReference type="InterPro" id="IPR002014">
    <property type="entry name" value="VHS_dom"/>
</dbReference>
<keyword evidence="7" id="KW-1185">Reference proteome</keyword>
<dbReference type="Proteomes" id="UP000053201">
    <property type="component" value="Unassembled WGS sequence"/>
</dbReference>
<protein>
    <recommendedName>
        <fullName evidence="8">VHS domain-containing protein</fullName>
    </recommendedName>
</protein>
<dbReference type="EMBL" id="KQ257464">
    <property type="protein sequence ID" value="KNC97494.1"/>
    <property type="molecule type" value="Genomic_DNA"/>
</dbReference>
<reference evidence="6 7" key="1">
    <citation type="submission" date="2009-08" db="EMBL/GenBank/DDBJ databases">
        <title>The Genome Sequence of Spizellomyces punctatus strain DAOM BR117.</title>
        <authorList>
            <consortium name="The Broad Institute Genome Sequencing Platform"/>
            <person name="Russ C."/>
            <person name="Cuomo C."/>
            <person name="Shea T."/>
            <person name="Young S.K."/>
            <person name="Zeng Q."/>
            <person name="Koehrsen M."/>
            <person name="Haas B."/>
            <person name="Borodovsky M."/>
            <person name="Guigo R."/>
            <person name="Alvarado L."/>
            <person name="Berlin A."/>
            <person name="Bochicchio J."/>
            <person name="Borenstein D."/>
            <person name="Chapman S."/>
            <person name="Chen Z."/>
            <person name="Engels R."/>
            <person name="Freedman E."/>
            <person name="Gellesch M."/>
            <person name="Goldberg J."/>
            <person name="Griggs A."/>
            <person name="Gujja S."/>
            <person name="Heiman D."/>
            <person name="Hepburn T."/>
            <person name="Howarth C."/>
            <person name="Jen D."/>
            <person name="Larson L."/>
            <person name="Lewis B."/>
            <person name="Mehta T."/>
            <person name="Park D."/>
            <person name="Pearson M."/>
            <person name="Roberts A."/>
            <person name="Saif S."/>
            <person name="Shenoy N."/>
            <person name="Sisk P."/>
            <person name="Stolte C."/>
            <person name="Sykes S."/>
            <person name="Thomson T."/>
            <person name="Walk T."/>
            <person name="White J."/>
            <person name="Yandava C."/>
            <person name="Burger G."/>
            <person name="Gray M.W."/>
            <person name="Holland P.W.H."/>
            <person name="King N."/>
            <person name="Lang F.B.F."/>
            <person name="Roger A.J."/>
            <person name="Ruiz-Trillo I."/>
            <person name="Lander E."/>
            <person name="Nusbaum C."/>
        </authorList>
    </citation>
    <scope>NUCLEOTIDE SEQUENCE [LARGE SCALE GENOMIC DNA]</scope>
    <source>
        <strain evidence="6 7">DAOM BR117</strain>
    </source>
</reference>
<evidence type="ECO:0000256" key="2">
    <source>
        <dbReference type="ARBA" id="ARBA00022927"/>
    </source>
</evidence>
<dbReference type="RefSeq" id="XP_016605534.1">
    <property type="nucleotide sequence ID" value="XM_016755575.1"/>
</dbReference>
<dbReference type="GO" id="GO:0015031">
    <property type="term" value="P:protein transport"/>
    <property type="evidence" value="ECO:0007669"/>
    <property type="project" value="UniProtKB-KW"/>
</dbReference>
<evidence type="ECO:0000256" key="3">
    <source>
        <dbReference type="SAM" id="MobiDB-lite"/>
    </source>
</evidence>
<proteinExistence type="predicted"/>
<name>A0A0L0H974_SPIPD</name>
<dbReference type="InterPro" id="IPR008942">
    <property type="entry name" value="ENTH_VHS"/>
</dbReference>
<feature type="compositionally biased region" description="Polar residues" evidence="3">
    <location>
        <begin position="368"/>
        <end position="388"/>
    </location>
</feature>
<dbReference type="PROSITE" id="PS50909">
    <property type="entry name" value="GAT"/>
    <property type="match status" value="1"/>
</dbReference>
<evidence type="ECO:0000313" key="7">
    <source>
        <dbReference type="Proteomes" id="UP000053201"/>
    </source>
</evidence>
<sequence length="411" mass="45227">MDNCKLRNSVSRALSSCPEYPSTSTTLTKLQERNMSLKIFKKGGGLADLIEEASAPELEEVNWTMVFAAADRVNMQADGGKEVVRALKRRLKHKSPVVQSYALTILDALMKNCGAKVQVAFVHPENVASLMRLYDSNDFVQENRMRFVNLVAEWMESTRDPGVRPPLIGLLSWLGGKGYFPSPVVGARHGSQGGLFMTISSGRTQSPQILIPSLASHRGWLSSPPTESFAQRSEQMAKDLILADNNIAMFMEALNFLPPEESPSENELVQEFRAKCKEIQSRVLRLIQEIDDGDLLGKLVKINGDIDAAFTLYDETVESRNLLQALENSQHNVRAREKAAGGIVFREPAREVPDLISFSGEGDPFSDRFQTASGSADRLNNPSPQDASGSYIPYEVPSAKKLGKLPASVNA</sequence>
<dbReference type="InterPro" id="IPR038425">
    <property type="entry name" value="GAT_sf"/>
</dbReference>
<evidence type="ECO:0008006" key="8">
    <source>
        <dbReference type="Google" id="ProtNLM"/>
    </source>
</evidence>
<dbReference type="GO" id="GO:0016020">
    <property type="term" value="C:membrane"/>
    <property type="evidence" value="ECO:0007669"/>
    <property type="project" value="TreeGrafter"/>
</dbReference>
<dbReference type="FunCoup" id="A0A0L0H974">
    <property type="interactions" value="19"/>
</dbReference>
<dbReference type="AlphaFoldDB" id="A0A0L0H974"/>
<dbReference type="OMA" id="QPEPAMI"/>
<dbReference type="GO" id="GO:0035091">
    <property type="term" value="F:phosphatidylinositol binding"/>
    <property type="evidence" value="ECO:0007669"/>
    <property type="project" value="InterPro"/>
</dbReference>
<evidence type="ECO:0000259" key="5">
    <source>
        <dbReference type="PROSITE" id="PS50909"/>
    </source>
</evidence>
<evidence type="ECO:0000256" key="1">
    <source>
        <dbReference type="ARBA" id="ARBA00022448"/>
    </source>
</evidence>
<dbReference type="SMART" id="SM00288">
    <property type="entry name" value="VHS"/>
    <property type="match status" value="1"/>
</dbReference>
<dbReference type="GeneID" id="27690627"/>
<organism evidence="6 7">
    <name type="scientific">Spizellomyces punctatus (strain DAOM BR117)</name>
    <dbReference type="NCBI Taxonomy" id="645134"/>
    <lineage>
        <taxon>Eukaryota</taxon>
        <taxon>Fungi</taxon>
        <taxon>Fungi incertae sedis</taxon>
        <taxon>Chytridiomycota</taxon>
        <taxon>Chytridiomycota incertae sedis</taxon>
        <taxon>Chytridiomycetes</taxon>
        <taxon>Spizellomycetales</taxon>
        <taxon>Spizellomycetaceae</taxon>
        <taxon>Spizellomyces</taxon>
    </lineage>
</organism>
<dbReference type="OrthoDB" id="10255964at2759"/>
<dbReference type="VEuPathDB" id="FungiDB:SPPG_07409"/>
<evidence type="ECO:0000259" key="4">
    <source>
        <dbReference type="PROSITE" id="PS50179"/>
    </source>
</evidence>
<keyword evidence="1" id="KW-0813">Transport</keyword>
<dbReference type="Pfam" id="PF03127">
    <property type="entry name" value="GAT"/>
    <property type="match status" value="1"/>
</dbReference>
<dbReference type="InParanoid" id="A0A0L0H974"/>